<accession>A0ABX2ISV1</accession>
<evidence type="ECO:0000313" key="1">
    <source>
        <dbReference type="EMBL" id="NSX55992.1"/>
    </source>
</evidence>
<dbReference type="SUPFAM" id="SSF55961">
    <property type="entry name" value="Bet v1-like"/>
    <property type="match status" value="1"/>
</dbReference>
<organism evidence="1 2">
    <name type="scientific">Parasulfitobacter algicola</name>
    <dbReference type="NCBI Taxonomy" id="2614809"/>
    <lineage>
        <taxon>Bacteria</taxon>
        <taxon>Pseudomonadati</taxon>
        <taxon>Pseudomonadota</taxon>
        <taxon>Alphaproteobacteria</taxon>
        <taxon>Rhodobacterales</taxon>
        <taxon>Roseobacteraceae</taxon>
        <taxon>Parasulfitobacter</taxon>
    </lineage>
</organism>
<protein>
    <submittedName>
        <fullName evidence="1">SRPBCC family protein</fullName>
    </submittedName>
</protein>
<name>A0ABX2ISV1_9RHOB</name>
<comment type="caution">
    <text evidence="1">The sequence shown here is derived from an EMBL/GenBank/DDBJ whole genome shotgun (WGS) entry which is preliminary data.</text>
</comment>
<gene>
    <name evidence="1" type="ORF">HRQ87_14405</name>
</gene>
<sequence>MRKFLLGGLILIGLAIGILAWTTQPPKVPPVADMPPALPELTTMETFTASTLLPGTPQDARAFMQDKTILVFLQAGNGIPAVTGFTAIDGDFPDQGATRRVEIEGGHYVVERVLNTSATAFQYQVWNYTNFAKLLVSQSVGQFTFEAQGDQTLMSWTYYMEPTHQLTRPLLANFLETRFGPYMQAGLDRFQTAYMTQ</sequence>
<dbReference type="InterPro" id="IPR019587">
    <property type="entry name" value="Polyketide_cyclase/dehydratase"/>
</dbReference>
<dbReference type="RefSeq" id="WP_174139142.1">
    <property type="nucleotide sequence ID" value="NZ_JABUFE010000009.1"/>
</dbReference>
<evidence type="ECO:0000313" key="2">
    <source>
        <dbReference type="Proteomes" id="UP000777935"/>
    </source>
</evidence>
<reference evidence="1 2" key="1">
    <citation type="submission" date="2020-06" db="EMBL/GenBank/DDBJ databases">
        <title>Sulfitobacter algicola sp. nov., isolated from green algae.</title>
        <authorList>
            <person name="Wang C."/>
        </authorList>
    </citation>
    <scope>NUCLEOTIDE SEQUENCE [LARGE SCALE GENOMIC DNA]</scope>
    <source>
        <strain evidence="1 2">1151</strain>
    </source>
</reference>
<dbReference type="Gene3D" id="3.30.530.20">
    <property type="match status" value="1"/>
</dbReference>
<proteinExistence type="predicted"/>
<keyword evidence="2" id="KW-1185">Reference proteome</keyword>
<dbReference type="EMBL" id="JABUFE010000009">
    <property type="protein sequence ID" value="NSX55992.1"/>
    <property type="molecule type" value="Genomic_DNA"/>
</dbReference>
<dbReference type="InterPro" id="IPR023393">
    <property type="entry name" value="START-like_dom_sf"/>
</dbReference>
<dbReference type="Proteomes" id="UP000777935">
    <property type="component" value="Unassembled WGS sequence"/>
</dbReference>
<dbReference type="Pfam" id="PF10604">
    <property type="entry name" value="Polyketide_cyc2"/>
    <property type="match status" value="1"/>
</dbReference>